<dbReference type="RefSeq" id="WP_336596838.1">
    <property type="nucleotide sequence ID" value="NZ_JACFYJ010000004.1"/>
</dbReference>
<evidence type="ECO:0000313" key="3">
    <source>
        <dbReference type="Proteomes" id="UP001386437"/>
    </source>
</evidence>
<evidence type="ECO:0000256" key="1">
    <source>
        <dbReference type="SAM" id="MobiDB-lite"/>
    </source>
</evidence>
<accession>A0ABU8ILM5</accession>
<reference evidence="2 3" key="1">
    <citation type="journal article" date="2022" name="Arch. Microbiol.">
        <title>Paraburkholderia bengalensis sp. nov. isolated from roots of Oryza sativa, IR64.</title>
        <authorList>
            <person name="Nag P."/>
            <person name="Mondal N."/>
            <person name="Sarkar J."/>
            <person name="Das S."/>
        </authorList>
    </citation>
    <scope>NUCLEOTIDE SEQUENCE [LARGE SCALE GENOMIC DNA]</scope>
    <source>
        <strain evidence="2 3">IR64_4_BI</strain>
    </source>
</reference>
<dbReference type="EMBL" id="JACFYJ010000004">
    <property type="protein sequence ID" value="MEI5996405.1"/>
    <property type="molecule type" value="Genomic_DNA"/>
</dbReference>
<comment type="caution">
    <text evidence="2">The sequence shown here is derived from an EMBL/GenBank/DDBJ whole genome shotgun (WGS) entry which is preliminary data.</text>
</comment>
<sequence length="185" mass="19469">MKTQSQESSQVQNLVSAIGWFSIALGVVEVLAPRATARTTGIEQRAVLLRSYGACELACGVGVLCARKPGKFLLARLCGDLLDLATVTVARRRAGRAMGAALGIAAITAVDAYAARACSRAGFQRRDAVSAATHDYSTRTGFPGTPSAMRGAALSDFETPRDIKGPRELLPFTRQNDGAPTRSSV</sequence>
<organism evidence="2 3">
    <name type="scientific">Paraburkholderia bengalensis</name>
    <dbReference type="NCBI Taxonomy" id="2747562"/>
    <lineage>
        <taxon>Bacteria</taxon>
        <taxon>Pseudomonadati</taxon>
        <taxon>Pseudomonadota</taxon>
        <taxon>Betaproteobacteria</taxon>
        <taxon>Burkholderiales</taxon>
        <taxon>Burkholderiaceae</taxon>
        <taxon>Paraburkholderia</taxon>
    </lineage>
</organism>
<proteinExistence type="predicted"/>
<evidence type="ECO:0008006" key="4">
    <source>
        <dbReference type="Google" id="ProtNLM"/>
    </source>
</evidence>
<keyword evidence="3" id="KW-1185">Reference proteome</keyword>
<gene>
    <name evidence="2" type="ORF">H3V53_04030</name>
</gene>
<protein>
    <recommendedName>
        <fullName evidence="4">DoxX-like family protein</fullName>
    </recommendedName>
</protein>
<feature type="compositionally biased region" description="Polar residues" evidence="1">
    <location>
        <begin position="173"/>
        <end position="185"/>
    </location>
</feature>
<feature type="region of interest" description="Disordered" evidence="1">
    <location>
        <begin position="160"/>
        <end position="185"/>
    </location>
</feature>
<name>A0ABU8ILM5_9BURK</name>
<evidence type="ECO:0000313" key="2">
    <source>
        <dbReference type="EMBL" id="MEI5996405.1"/>
    </source>
</evidence>
<dbReference type="Proteomes" id="UP001386437">
    <property type="component" value="Unassembled WGS sequence"/>
</dbReference>